<evidence type="ECO:0000313" key="11">
    <source>
        <dbReference type="EMBL" id="ABY83550.1"/>
    </source>
</evidence>
<dbReference type="GO" id="GO:0034040">
    <property type="term" value="F:ATPase-coupled lipid transmembrane transporter activity"/>
    <property type="evidence" value="ECO:0007669"/>
    <property type="project" value="TreeGrafter"/>
</dbReference>
<keyword evidence="4" id="KW-0067">ATP-binding</keyword>
<keyword evidence="6 8" id="KW-0472">Membrane</keyword>
<dbReference type="InterPro" id="IPR039421">
    <property type="entry name" value="Type_1_exporter"/>
</dbReference>
<dbReference type="GO" id="GO:0005886">
    <property type="term" value="C:plasma membrane"/>
    <property type="evidence" value="ECO:0007669"/>
    <property type="project" value="UniProtKB-SubCell"/>
</dbReference>
<evidence type="ECO:0000259" key="9">
    <source>
        <dbReference type="PROSITE" id="PS50893"/>
    </source>
</evidence>
<evidence type="ECO:0000259" key="10">
    <source>
        <dbReference type="PROSITE" id="PS50929"/>
    </source>
</evidence>
<dbReference type="GO" id="GO:0140359">
    <property type="term" value="F:ABC-type transporter activity"/>
    <property type="evidence" value="ECO:0007669"/>
    <property type="project" value="InterPro"/>
</dbReference>
<keyword evidence="3" id="KW-0547">Nucleotide-binding</keyword>
<keyword evidence="11" id="KW-0614">Plasmid</keyword>
<name>B0LU69_9ACTN</name>
<dbReference type="InterPro" id="IPR011527">
    <property type="entry name" value="ABC1_TM_dom"/>
</dbReference>
<evidence type="ECO:0000256" key="4">
    <source>
        <dbReference type="ARBA" id="ARBA00022840"/>
    </source>
</evidence>
<comment type="subcellular location">
    <subcellularLocation>
        <location evidence="1">Cell membrane</location>
        <topology evidence="1">Multi-pass membrane protein</topology>
    </subcellularLocation>
</comment>
<dbReference type="SUPFAM" id="SSF52540">
    <property type="entry name" value="P-loop containing nucleoside triphosphate hydrolases"/>
    <property type="match status" value="1"/>
</dbReference>
<dbReference type="Pfam" id="PF00005">
    <property type="entry name" value="ABC_tran"/>
    <property type="match status" value="1"/>
</dbReference>
<reference evidence="11" key="1">
    <citation type="journal article" date="2011" name="Acta Biochim. Biophys. Sin.">
        <title>Characterization of the multiple CRISPR loci on Streptomyces linear plasmid pSHK1.</title>
        <authorList>
            <person name="Guo P."/>
            <person name="Cheng Q."/>
            <person name="Xie P."/>
            <person name="Fan Y."/>
            <person name="Jiang W."/>
            <person name="Qin Z."/>
        </authorList>
    </citation>
    <scope>NUCLEOTIDE SEQUENCE</scope>
    <source>
        <strain evidence="11">HK1</strain>
        <plasmid evidence="11">pSHK1</plasmid>
    </source>
</reference>
<dbReference type="PANTHER" id="PTHR24221:SF646">
    <property type="entry name" value="HAEMOLYSIN SECRETION ATP-BINDING PROTEIN"/>
    <property type="match status" value="1"/>
</dbReference>
<dbReference type="AlphaFoldDB" id="B0LU69"/>
<dbReference type="InterPro" id="IPR003593">
    <property type="entry name" value="AAA+_ATPase"/>
</dbReference>
<evidence type="ECO:0000256" key="8">
    <source>
        <dbReference type="SAM" id="Phobius"/>
    </source>
</evidence>
<dbReference type="GO" id="GO:0016887">
    <property type="term" value="F:ATP hydrolysis activity"/>
    <property type="evidence" value="ECO:0007669"/>
    <property type="project" value="InterPro"/>
</dbReference>
<dbReference type="PROSITE" id="PS00211">
    <property type="entry name" value="ABC_TRANSPORTER_1"/>
    <property type="match status" value="1"/>
</dbReference>
<feature type="domain" description="ABC transmembrane type-1" evidence="10">
    <location>
        <begin position="79"/>
        <end position="375"/>
    </location>
</feature>
<feature type="transmembrane region" description="Helical" evidence="8">
    <location>
        <begin position="121"/>
        <end position="145"/>
    </location>
</feature>
<evidence type="ECO:0000256" key="1">
    <source>
        <dbReference type="ARBA" id="ARBA00004651"/>
    </source>
</evidence>
<dbReference type="InterPro" id="IPR017871">
    <property type="entry name" value="ABC_transporter-like_CS"/>
</dbReference>
<dbReference type="SMART" id="SM00382">
    <property type="entry name" value="AAA"/>
    <property type="match status" value="1"/>
</dbReference>
<evidence type="ECO:0000256" key="3">
    <source>
        <dbReference type="ARBA" id="ARBA00022741"/>
    </source>
</evidence>
<dbReference type="SUPFAM" id="SSF90123">
    <property type="entry name" value="ABC transporter transmembrane region"/>
    <property type="match status" value="1"/>
</dbReference>
<feature type="region of interest" description="Disordered" evidence="7">
    <location>
        <begin position="19"/>
        <end position="38"/>
    </location>
</feature>
<dbReference type="EMBL" id="EU372836">
    <property type="protein sequence ID" value="ABY83550.1"/>
    <property type="molecule type" value="Genomic_DNA"/>
</dbReference>
<proteinExistence type="predicted"/>
<evidence type="ECO:0000256" key="7">
    <source>
        <dbReference type="SAM" id="MobiDB-lite"/>
    </source>
</evidence>
<sequence length="658" mass="69502">MTLSGVDLRICTTPQVIPVRRRHGPPYTGGVTPPTPPVVPVMRLADESRPTTGLGRTARRMPAVLARTARLAWRADRPAVVCMVVAQVTAAALAALALTATTAVLAAGLDMATAHSTGRPVAPLLSAATTPCVTLVLALAGAALADAAARAAAARLGPKCSREADLQVLDAAARVELIAYEHPGFEDALDAAGKGAESARDLVADAQSLISTTARLAAVALVVATLDPILLALLLLAAAPRAVASLRAARVEHAAVHASRADSRLRQSLRGYSTDRNTAAEIRASAMGPFLSTRYRQVSDRLEHDVLTAALRSLRVQLTGDAASSLALASCFAALTWMVTAGRIDLAAAGTALFALRTASAALTTLTRAAARVFRTGLYLDDWAAFLTDADHHRTRRGTLQLPAGPPTLITARNITFTYPGADRPALDQLDFDLRSGELVAVIGENGAGKSTLVQLLTGLYLPDTGEVRWDGLDLADVDPASVWAKLALTPQDYTRWPLTARENIHLGTPRPEGDQAVMEAAHASGADTVLAALPQGLNTSLARSWWGGHDLSGGQWQRLALARSFHADAPVHILDEPTAALDARAEHQVLQRFRALTDARAGLFVTHRLASARIADRVVVLHHGRVTESGTYDELLHQPGSRFAELHQLQSGTELVP</sequence>
<gene>
    <name evidence="11" type="ORF">pSHK1.81</name>
</gene>
<keyword evidence="5 8" id="KW-1133">Transmembrane helix</keyword>
<protein>
    <submittedName>
        <fullName evidence="11">Putative ABC transport protein</fullName>
    </submittedName>
</protein>
<dbReference type="InterPro" id="IPR003439">
    <property type="entry name" value="ABC_transporter-like_ATP-bd"/>
</dbReference>
<organism evidence="11">
    <name type="scientific">Streptomyces sp. HK1</name>
    <dbReference type="NCBI Taxonomy" id="405041"/>
    <lineage>
        <taxon>Bacteria</taxon>
        <taxon>Bacillati</taxon>
        <taxon>Actinomycetota</taxon>
        <taxon>Actinomycetes</taxon>
        <taxon>Kitasatosporales</taxon>
        <taxon>Streptomycetaceae</taxon>
        <taxon>Streptomyces</taxon>
    </lineage>
</organism>
<dbReference type="PANTHER" id="PTHR24221">
    <property type="entry name" value="ATP-BINDING CASSETTE SUB-FAMILY B"/>
    <property type="match status" value="1"/>
</dbReference>
<dbReference type="PROSITE" id="PS50893">
    <property type="entry name" value="ABC_TRANSPORTER_2"/>
    <property type="match status" value="1"/>
</dbReference>
<keyword evidence="2 8" id="KW-0812">Transmembrane</keyword>
<dbReference type="GO" id="GO:0005524">
    <property type="term" value="F:ATP binding"/>
    <property type="evidence" value="ECO:0007669"/>
    <property type="project" value="UniProtKB-KW"/>
</dbReference>
<dbReference type="PROSITE" id="PS50929">
    <property type="entry name" value="ABC_TM1F"/>
    <property type="match status" value="1"/>
</dbReference>
<accession>B0LU69</accession>
<dbReference type="Gene3D" id="1.20.1560.10">
    <property type="entry name" value="ABC transporter type 1, transmembrane domain"/>
    <property type="match status" value="1"/>
</dbReference>
<feature type="transmembrane region" description="Helical" evidence="8">
    <location>
        <begin position="80"/>
        <end position="109"/>
    </location>
</feature>
<feature type="transmembrane region" description="Helical" evidence="8">
    <location>
        <begin position="216"/>
        <end position="239"/>
    </location>
</feature>
<dbReference type="InterPro" id="IPR036640">
    <property type="entry name" value="ABC1_TM_sf"/>
</dbReference>
<geneLocation type="plasmid" evidence="11">
    <name>pSHK1</name>
</geneLocation>
<feature type="domain" description="ABC transporter" evidence="9">
    <location>
        <begin position="410"/>
        <end position="649"/>
    </location>
</feature>
<evidence type="ECO:0000256" key="2">
    <source>
        <dbReference type="ARBA" id="ARBA00022692"/>
    </source>
</evidence>
<dbReference type="Gene3D" id="3.40.50.300">
    <property type="entry name" value="P-loop containing nucleotide triphosphate hydrolases"/>
    <property type="match status" value="1"/>
</dbReference>
<evidence type="ECO:0000256" key="6">
    <source>
        <dbReference type="ARBA" id="ARBA00023136"/>
    </source>
</evidence>
<dbReference type="CDD" id="cd03228">
    <property type="entry name" value="ABCC_MRP_Like"/>
    <property type="match status" value="1"/>
</dbReference>
<dbReference type="InterPro" id="IPR027417">
    <property type="entry name" value="P-loop_NTPase"/>
</dbReference>
<evidence type="ECO:0000256" key="5">
    <source>
        <dbReference type="ARBA" id="ARBA00022989"/>
    </source>
</evidence>